<dbReference type="GO" id="GO:0070628">
    <property type="term" value="F:proteasome binding"/>
    <property type="evidence" value="ECO:0007669"/>
    <property type="project" value="TreeGrafter"/>
</dbReference>
<name>A0A2N9IRM4_FAGSY</name>
<evidence type="ECO:0000313" key="2">
    <source>
        <dbReference type="EMBL" id="SPD27472.1"/>
    </source>
</evidence>
<dbReference type="InterPro" id="IPR000626">
    <property type="entry name" value="Ubiquitin-like_dom"/>
</dbReference>
<dbReference type="PANTHER" id="PTHR10621">
    <property type="entry name" value="UV EXCISION REPAIR PROTEIN RAD23"/>
    <property type="match status" value="1"/>
</dbReference>
<dbReference type="Pfam" id="PF00240">
    <property type="entry name" value="ubiquitin"/>
    <property type="match status" value="1"/>
</dbReference>
<dbReference type="SMART" id="SM00213">
    <property type="entry name" value="UBQ"/>
    <property type="match status" value="2"/>
</dbReference>
<dbReference type="GO" id="GO:0043161">
    <property type="term" value="P:proteasome-mediated ubiquitin-dependent protein catabolic process"/>
    <property type="evidence" value="ECO:0007669"/>
    <property type="project" value="TreeGrafter"/>
</dbReference>
<accession>A0A2N9IRM4</accession>
<dbReference type="AlphaFoldDB" id="A0A2N9IRM4"/>
<reference evidence="2" key="1">
    <citation type="submission" date="2018-02" db="EMBL/GenBank/DDBJ databases">
        <authorList>
            <person name="Cohen D.B."/>
            <person name="Kent A.D."/>
        </authorList>
    </citation>
    <scope>NUCLEOTIDE SEQUENCE</scope>
</reference>
<dbReference type="PROSITE" id="PS50053">
    <property type="entry name" value="UBIQUITIN_2"/>
    <property type="match status" value="1"/>
</dbReference>
<gene>
    <name evidence="2" type="ORF">FSB_LOCUS55354</name>
</gene>
<dbReference type="Gene3D" id="3.10.20.90">
    <property type="entry name" value="Phosphatidylinositol 3-kinase Catalytic Subunit, Chain A, domain 1"/>
    <property type="match status" value="1"/>
</dbReference>
<dbReference type="GO" id="GO:0043130">
    <property type="term" value="F:ubiquitin binding"/>
    <property type="evidence" value="ECO:0007669"/>
    <property type="project" value="TreeGrafter"/>
</dbReference>
<dbReference type="InterPro" id="IPR029071">
    <property type="entry name" value="Ubiquitin-like_domsf"/>
</dbReference>
<dbReference type="GO" id="GO:0005654">
    <property type="term" value="C:nucleoplasm"/>
    <property type="evidence" value="ECO:0007669"/>
    <property type="project" value="TreeGrafter"/>
</dbReference>
<dbReference type="EMBL" id="OIVN01006193">
    <property type="protein sequence ID" value="SPD27472.1"/>
    <property type="molecule type" value="Genomic_DNA"/>
</dbReference>
<dbReference type="GO" id="GO:0005829">
    <property type="term" value="C:cytosol"/>
    <property type="evidence" value="ECO:0007669"/>
    <property type="project" value="TreeGrafter"/>
</dbReference>
<proteinExistence type="predicted"/>
<organism evidence="2">
    <name type="scientific">Fagus sylvatica</name>
    <name type="common">Beechnut</name>
    <dbReference type="NCBI Taxonomy" id="28930"/>
    <lineage>
        <taxon>Eukaryota</taxon>
        <taxon>Viridiplantae</taxon>
        <taxon>Streptophyta</taxon>
        <taxon>Embryophyta</taxon>
        <taxon>Tracheophyta</taxon>
        <taxon>Spermatophyta</taxon>
        <taxon>Magnoliopsida</taxon>
        <taxon>eudicotyledons</taxon>
        <taxon>Gunneridae</taxon>
        <taxon>Pentapetalae</taxon>
        <taxon>rosids</taxon>
        <taxon>fabids</taxon>
        <taxon>Fagales</taxon>
        <taxon>Fagaceae</taxon>
        <taxon>Fagus</taxon>
    </lineage>
</organism>
<sequence length="570" mass="61998">MEVIFEPDNGSDPFNITVGFNDSLLEIKEKIKRSQNIPLSMQTLIYNGNVLQDDFNVLDSGLHRYIDSRIQLVIAPESDEAAGIVENSSMNVPLEMDVIDTECLDEKIQEMEAVLKEDSYSDVNYTNVHHSETIQSSHIDQLVVAPESDEAKSFEEGVQAFINDDHNIHQSDEAPAGLVKNTMHVPLEKYGNDTDEGLKETIQEIDEVYNNQELEAGIEKFLPEMAAVPVSNPSMIHSSGKELQDYGSSFGDFSDSLWDNFLTPTPRSDLSNPLWAPTFGPSDTGLAPPPGPSNVGPLSRYFGPPNAVSTPHFDLSTTASAPLFGGFGSSFGDFSDLLWDSFLTPTPPASEAELSPPSGPVVSPPLPDLSNPLWAPTFGPSDTGIAPPPGPPNAVSTPHFDLSTTASAPLFGGFGPSSFKPALLAPWSGPSNTVSAPLCGPSDATVTPQAGPSNARMGPPSRLTKEILPPPTGSSRRLPNKLKVTVLITTGNRFKVEVEVQDTDKVEVLRKKIERLQGELHFSLPEDRAYVFVHRQVKMDEDMPFLYHGVCEGDTIWVRDSASITPMRRF</sequence>
<dbReference type="SUPFAM" id="SSF54236">
    <property type="entry name" value="Ubiquitin-like"/>
    <property type="match status" value="2"/>
</dbReference>
<feature type="domain" description="Ubiquitin-like" evidence="1">
    <location>
        <begin position="1"/>
        <end position="62"/>
    </location>
</feature>
<dbReference type="PANTHER" id="PTHR10621:SF38">
    <property type="entry name" value="UBIQUITIN DOMAIN-CONTAINING PROTEIN 7SL RNA1-RELATED"/>
    <property type="match status" value="1"/>
</dbReference>
<dbReference type="GO" id="GO:0031593">
    <property type="term" value="F:polyubiquitin modification-dependent protein binding"/>
    <property type="evidence" value="ECO:0007669"/>
    <property type="project" value="TreeGrafter"/>
</dbReference>
<protein>
    <recommendedName>
        <fullName evidence="1">Ubiquitin-like domain-containing protein</fullName>
    </recommendedName>
</protein>
<dbReference type="CDD" id="cd17039">
    <property type="entry name" value="Ubl_ubiquitin_like"/>
    <property type="match status" value="2"/>
</dbReference>
<evidence type="ECO:0000259" key="1">
    <source>
        <dbReference type="PROSITE" id="PS50053"/>
    </source>
</evidence>